<protein>
    <submittedName>
        <fullName evidence="1">Uncharacterized protein</fullName>
    </submittedName>
</protein>
<reference evidence="1 2" key="1">
    <citation type="submission" date="2019-05" db="EMBL/GenBank/DDBJ databases">
        <title>Polaribacter aestuariivivens sp. nov., isolated from a tidal flat.</title>
        <authorList>
            <person name="Yoon J.-H."/>
        </authorList>
    </citation>
    <scope>NUCLEOTIDE SEQUENCE [LARGE SCALE GENOMIC DNA]</scope>
    <source>
        <strain evidence="1 2">DBTF-3</strain>
    </source>
</reference>
<comment type="caution">
    <text evidence="1">The sequence shown here is derived from an EMBL/GenBank/DDBJ whole genome shotgun (WGS) entry which is preliminary data.</text>
</comment>
<name>A0A5S3N528_9FLAO</name>
<accession>A0A5S3N528</accession>
<organism evidence="1 2">
    <name type="scientific">Polaribacter aestuariivivens</name>
    <dbReference type="NCBI Taxonomy" id="2304626"/>
    <lineage>
        <taxon>Bacteria</taxon>
        <taxon>Pseudomonadati</taxon>
        <taxon>Bacteroidota</taxon>
        <taxon>Flavobacteriia</taxon>
        <taxon>Flavobacteriales</taxon>
        <taxon>Flavobacteriaceae</taxon>
    </lineage>
</organism>
<dbReference type="Proteomes" id="UP000307140">
    <property type="component" value="Unassembled WGS sequence"/>
</dbReference>
<dbReference type="AlphaFoldDB" id="A0A5S3N528"/>
<sequence length="169" mass="18686">MIEHLKKRNNNYTFQDESTFLLSKSKNKLPEPIYFDNIEEMDVFLNRMESITNGSSNSAVITHAPPNDGGGGGDDEGYFKKSAYIGGFGVYMNVGFNFNGCSGSNLNSWISGFTLGVTWHHTGGSLSTSAQNDRINFTVIGYMNYNIFVESIGTVFTQNSTFSDHKPCN</sequence>
<evidence type="ECO:0000313" key="2">
    <source>
        <dbReference type="Proteomes" id="UP000307140"/>
    </source>
</evidence>
<dbReference type="RefSeq" id="WP_138535305.1">
    <property type="nucleotide sequence ID" value="NZ_VANR01000003.1"/>
</dbReference>
<proteinExistence type="predicted"/>
<keyword evidence="2" id="KW-1185">Reference proteome</keyword>
<gene>
    <name evidence="1" type="ORF">FDT66_06220</name>
</gene>
<dbReference type="EMBL" id="VANR01000003">
    <property type="protein sequence ID" value="TMM30353.1"/>
    <property type="molecule type" value="Genomic_DNA"/>
</dbReference>
<dbReference type="OrthoDB" id="1242268at2"/>
<evidence type="ECO:0000313" key="1">
    <source>
        <dbReference type="EMBL" id="TMM30353.1"/>
    </source>
</evidence>